<keyword evidence="3" id="KW-1185">Reference proteome</keyword>
<reference evidence="2 3" key="1">
    <citation type="journal article" date="2013" name="Genome Announc.">
        <title>Draft Genome Sequence of Rhizobium mesoamericanum STM3625, a Nitrogen-Fixing Symbiont of Mimosa pudica Isolated in French Guiana (South America).</title>
        <authorList>
            <person name="Moulin L."/>
            <person name="Mornico D."/>
            <person name="Melkonian R."/>
            <person name="Klonowska A."/>
        </authorList>
    </citation>
    <scope>NUCLEOTIDE SEQUENCE [LARGE SCALE GENOMIC DNA]</scope>
    <source>
        <strain evidence="2 3">STM3625</strain>
    </source>
</reference>
<feature type="region of interest" description="Disordered" evidence="1">
    <location>
        <begin position="1"/>
        <end position="21"/>
    </location>
</feature>
<dbReference type="AlphaFoldDB" id="K0Q444"/>
<name>K0Q444_9HYPH</name>
<evidence type="ECO:0000256" key="1">
    <source>
        <dbReference type="SAM" id="MobiDB-lite"/>
    </source>
</evidence>
<dbReference type="EMBL" id="CANI01000043">
    <property type="protein sequence ID" value="CCM79242.1"/>
    <property type="molecule type" value="Genomic_DNA"/>
</dbReference>
<gene>
    <name evidence="2" type="ORF">BN77_p10496</name>
</gene>
<dbReference type="Proteomes" id="UP000009319">
    <property type="component" value="Unassembled WGS sequence"/>
</dbReference>
<organism evidence="2 3">
    <name type="scientific">Rhizobium mesoamericanum STM3625</name>
    <dbReference type="NCBI Taxonomy" id="1211777"/>
    <lineage>
        <taxon>Bacteria</taxon>
        <taxon>Pseudomonadati</taxon>
        <taxon>Pseudomonadota</taxon>
        <taxon>Alphaproteobacteria</taxon>
        <taxon>Hyphomicrobiales</taxon>
        <taxon>Rhizobiaceae</taxon>
        <taxon>Rhizobium/Agrobacterium group</taxon>
        <taxon>Rhizobium</taxon>
    </lineage>
</organism>
<proteinExistence type="predicted"/>
<protein>
    <submittedName>
        <fullName evidence="2">Uncharacterized protein</fullName>
    </submittedName>
</protein>
<evidence type="ECO:0000313" key="3">
    <source>
        <dbReference type="Proteomes" id="UP000009319"/>
    </source>
</evidence>
<dbReference type="HOGENOM" id="CLU_2773086_0_0_5"/>
<comment type="caution">
    <text evidence="2">The sequence shown here is derived from an EMBL/GenBank/DDBJ whole genome shotgun (WGS) entry which is preliminary data.</text>
</comment>
<sequence>MSRSRKPMKKPSDAQASRWETAAAAKARGCRFDRLKRSYSDEIAHNSNQGQSWLEHCFVPQRRSRKVHH</sequence>
<evidence type="ECO:0000313" key="2">
    <source>
        <dbReference type="EMBL" id="CCM79242.1"/>
    </source>
</evidence>
<dbReference type="STRING" id="1211777.BN77_p10496"/>
<accession>K0Q444</accession>